<feature type="chain" id="PRO_5016803188" evidence="2">
    <location>
        <begin position="25"/>
        <end position="775"/>
    </location>
</feature>
<dbReference type="InterPro" id="IPR036514">
    <property type="entry name" value="SGNH_hydro_sf"/>
</dbReference>
<dbReference type="GO" id="GO:0016788">
    <property type="term" value="F:hydrolase activity, acting on ester bonds"/>
    <property type="evidence" value="ECO:0007669"/>
    <property type="project" value="UniProtKB-ARBA"/>
</dbReference>
<sequence length="775" mass="85057">MMLTRFFHPLALFAVALGMTCASASTQAASFELNAEQTSRIQQFLPRTYAKLAKRAPVHAICIGDSVMINWSYGADNGNVLKAWNGIFLQELADQFIYNGGVRLVRPAKGQPAKLTDFMGPEITVQNFSRGGRQIFHALQPLSTTAFENDPDLVIVSYGINDCLNGQPLDVYRKNVQQVVDSVKAHNADLILCGPSLILSDPPEMNLALTRPYTDTMREVAQANGVFFADLGDLAWLIQLEQRVHPLDEVRKKLAKQAAKAEATAAAAAEAAKNDPKAPAPPTPPRPPVIENPLEDELNADPDKKAMVSFQQIVELLKTRYNHGDIADLVHPDTPSQQLLGRHVYQELINGVKKVPWVMAAAAVNLENAETCKLTYRLENPTEQEQTYAVLPLLTPTWTPQDAPSQVVLKPGKKTMVNITYKRTPPATTQGRSDLFPPHEAVFRLPILTVGGGMARIEEARAGITPIAVLWNTGAAFNQQSIDLSGRFVNTSGQTVVGKWEAKWMGQTASGTFSATGASEEPFRIKFNVPPTTRQKGTVTFQVTIGNNSYRFDRELEVVRNISLKEPVPLLSPNTYLRDQPQNPLMPDTTSPGVVLRADADSNALYLTYDIYGYRLQDSPAGTGAVGLELSVDARSYGKRLTPGSTDPIRIVAAAADGDATVAPLPPWVFGNGYAMYYDEKQVKCRLSSRPDGARRVTITLPRGYLYLHEWAMGNANSQLGVNTTLQIWQNGENGQGAYQTFCLTANGRHRDDAESLAVLELSDKPTGRWTVRLY</sequence>
<dbReference type="Gene3D" id="3.40.50.1110">
    <property type="entry name" value="SGNH hydrolase"/>
    <property type="match status" value="1"/>
</dbReference>
<dbReference type="SUPFAM" id="SSF52266">
    <property type="entry name" value="SGNH hydrolase"/>
    <property type="match status" value="1"/>
</dbReference>
<proteinExistence type="predicted"/>
<dbReference type="EMBL" id="QNRR01000020">
    <property type="protein sequence ID" value="RBP35712.1"/>
    <property type="molecule type" value="Genomic_DNA"/>
</dbReference>
<dbReference type="Pfam" id="PF13472">
    <property type="entry name" value="Lipase_GDSL_2"/>
    <property type="match status" value="1"/>
</dbReference>
<protein>
    <submittedName>
        <fullName evidence="4">GDSL-like lipase/acylhydrolase family protein</fullName>
    </submittedName>
</protein>
<feature type="region of interest" description="Disordered" evidence="1">
    <location>
        <begin position="265"/>
        <end position="296"/>
    </location>
</feature>
<evidence type="ECO:0000313" key="5">
    <source>
        <dbReference type="Proteomes" id="UP000253426"/>
    </source>
</evidence>
<keyword evidence="2" id="KW-0732">Signal</keyword>
<comment type="caution">
    <text evidence="4">The sequence shown here is derived from an EMBL/GenBank/DDBJ whole genome shotgun (WGS) entry which is preliminary data.</text>
</comment>
<keyword evidence="4" id="KW-0378">Hydrolase</keyword>
<dbReference type="Proteomes" id="UP000253426">
    <property type="component" value="Unassembled WGS sequence"/>
</dbReference>
<organism evidence="4 5">
    <name type="scientific">Roseimicrobium gellanilyticum</name>
    <dbReference type="NCBI Taxonomy" id="748857"/>
    <lineage>
        <taxon>Bacteria</taxon>
        <taxon>Pseudomonadati</taxon>
        <taxon>Verrucomicrobiota</taxon>
        <taxon>Verrucomicrobiia</taxon>
        <taxon>Verrucomicrobiales</taxon>
        <taxon>Verrucomicrobiaceae</taxon>
        <taxon>Roseimicrobium</taxon>
    </lineage>
</organism>
<dbReference type="InterPro" id="IPR013830">
    <property type="entry name" value="SGNH_hydro"/>
</dbReference>
<accession>A0A366H1F4</accession>
<feature type="compositionally biased region" description="Pro residues" evidence="1">
    <location>
        <begin position="278"/>
        <end position="290"/>
    </location>
</feature>
<dbReference type="RefSeq" id="WP_113962256.1">
    <property type="nucleotide sequence ID" value="NZ_QNRR01000020.1"/>
</dbReference>
<dbReference type="AlphaFoldDB" id="A0A366H1F4"/>
<gene>
    <name evidence="4" type="ORF">DES53_12081</name>
</gene>
<dbReference type="OrthoDB" id="174799at2"/>
<feature type="signal peptide" evidence="2">
    <location>
        <begin position="1"/>
        <end position="24"/>
    </location>
</feature>
<reference evidence="4 5" key="1">
    <citation type="submission" date="2018-06" db="EMBL/GenBank/DDBJ databases">
        <title>Genomic Encyclopedia of Type Strains, Phase IV (KMG-IV): sequencing the most valuable type-strain genomes for metagenomic binning, comparative biology and taxonomic classification.</title>
        <authorList>
            <person name="Goeker M."/>
        </authorList>
    </citation>
    <scope>NUCLEOTIDE SEQUENCE [LARGE SCALE GENOMIC DNA]</scope>
    <source>
        <strain evidence="4 5">DSM 25532</strain>
    </source>
</reference>
<evidence type="ECO:0000259" key="3">
    <source>
        <dbReference type="Pfam" id="PF13472"/>
    </source>
</evidence>
<evidence type="ECO:0000256" key="2">
    <source>
        <dbReference type="SAM" id="SignalP"/>
    </source>
</evidence>
<keyword evidence="5" id="KW-1185">Reference proteome</keyword>
<name>A0A366H1F4_9BACT</name>
<feature type="domain" description="SGNH hydrolase-type esterase" evidence="3">
    <location>
        <begin position="63"/>
        <end position="235"/>
    </location>
</feature>
<evidence type="ECO:0000256" key="1">
    <source>
        <dbReference type="SAM" id="MobiDB-lite"/>
    </source>
</evidence>
<evidence type="ECO:0000313" key="4">
    <source>
        <dbReference type="EMBL" id="RBP35712.1"/>
    </source>
</evidence>